<sequence length="14" mass="1633">MDDLAQKIVRDLSE</sequence>
<proteinExistence type="predicted"/>
<accession>A0A820KUV3</accession>
<dbReference type="Proteomes" id="UP000663836">
    <property type="component" value="Unassembled WGS sequence"/>
</dbReference>
<evidence type="ECO:0000313" key="1">
    <source>
        <dbReference type="EMBL" id="CAF4345941.1"/>
    </source>
</evidence>
<evidence type="ECO:0000313" key="2">
    <source>
        <dbReference type="Proteomes" id="UP000663836"/>
    </source>
</evidence>
<dbReference type="EMBL" id="CAJOBD010049140">
    <property type="protein sequence ID" value="CAF4345941.1"/>
    <property type="molecule type" value="Genomic_DNA"/>
</dbReference>
<gene>
    <name evidence="1" type="ORF">JBS370_LOCUS41773</name>
</gene>
<protein>
    <submittedName>
        <fullName evidence="1">Uncharacterized protein</fullName>
    </submittedName>
</protein>
<name>A0A820KUV3_9BILA</name>
<reference evidence="1" key="1">
    <citation type="submission" date="2021-02" db="EMBL/GenBank/DDBJ databases">
        <authorList>
            <person name="Nowell W R."/>
        </authorList>
    </citation>
    <scope>NUCLEOTIDE SEQUENCE</scope>
</reference>
<comment type="caution">
    <text evidence="1">The sequence shown here is derived from an EMBL/GenBank/DDBJ whole genome shotgun (WGS) entry which is preliminary data.</text>
</comment>
<feature type="non-terminal residue" evidence="1">
    <location>
        <position position="14"/>
    </location>
</feature>
<organism evidence="1 2">
    <name type="scientific">Rotaria sordida</name>
    <dbReference type="NCBI Taxonomy" id="392033"/>
    <lineage>
        <taxon>Eukaryota</taxon>
        <taxon>Metazoa</taxon>
        <taxon>Spiralia</taxon>
        <taxon>Gnathifera</taxon>
        <taxon>Rotifera</taxon>
        <taxon>Eurotatoria</taxon>
        <taxon>Bdelloidea</taxon>
        <taxon>Philodinida</taxon>
        <taxon>Philodinidae</taxon>
        <taxon>Rotaria</taxon>
    </lineage>
</organism>